<evidence type="ECO:0000256" key="7">
    <source>
        <dbReference type="SAM" id="Phobius"/>
    </source>
</evidence>
<keyword evidence="7" id="KW-0472">Membrane</keyword>
<feature type="transmembrane region" description="Helical" evidence="7">
    <location>
        <begin position="490"/>
        <end position="507"/>
    </location>
</feature>
<keyword evidence="2" id="KW-0547">Nucleotide-binding</keyword>
<feature type="transmembrane region" description="Helical" evidence="7">
    <location>
        <begin position="456"/>
        <end position="478"/>
    </location>
</feature>
<evidence type="ECO:0000256" key="1">
    <source>
        <dbReference type="ARBA" id="ARBA00022598"/>
    </source>
</evidence>
<dbReference type="EMBL" id="CAJNDS010000888">
    <property type="protein sequence ID" value="CAE7239449.1"/>
    <property type="molecule type" value="Genomic_DNA"/>
</dbReference>
<keyword evidence="9" id="KW-1185">Reference proteome</keyword>
<keyword evidence="1" id="KW-0436">Ligase</keyword>
<evidence type="ECO:0000313" key="8">
    <source>
        <dbReference type="EMBL" id="CAE7239449.1"/>
    </source>
</evidence>
<dbReference type="PROSITE" id="PS51221">
    <property type="entry name" value="TTL"/>
    <property type="match status" value="1"/>
</dbReference>
<comment type="catalytic activity">
    <reaction evidence="5">
        <text>L-glutamyl-[protein] + L-glutamate + ATP = gamma-L-glutamyl-L-glutamyl-[protein] + ADP + phosphate + H(+)</text>
        <dbReference type="Rhea" id="RHEA:60144"/>
        <dbReference type="Rhea" id="RHEA-COMP:10208"/>
        <dbReference type="Rhea" id="RHEA-COMP:15517"/>
        <dbReference type="ChEBI" id="CHEBI:15378"/>
        <dbReference type="ChEBI" id="CHEBI:29973"/>
        <dbReference type="ChEBI" id="CHEBI:29985"/>
        <dbReference type="ChEBI" id="CHEBI:30616"/>
        <dbReference type="ChEBI" id="CHEBI:43474"/>
        <dbReference type="ChEBI" id="CHEBI:143622"/>
        <dbReference type="ChEBI" id="CHEBI:456216"/>
    </reaction>
    <physiologicalReaction direction="left-to-right" evidence="5">
        <dbReference type="Rhea" id="RHEA:60145"/>
    </physiologicalReaction>
</comment>
<feature type="transmembrane region" description="Helical" evidence="7">
    <location>
        <begin position="427"/>
        <end position="444"/>
    </location>
</feature>
<dbReference type="OrthoDB" id="202825at2759"/>
<dbReference type="InterPro" id="IPR004344">
    <property type="entry name" value="TTL/TTLL_fam"/>
</dbReference>
<organism evidence="8 9">
    <name type="scientific">Symbiodinium natans</name>
    <dbReference type="NCBI Taxonomy" id="878477"/>
    <lineage>
        <taxon>Eukaryota</taxon>
        <taxon>Sar</taxon>
        <taxon>Alveolata</taxon>
        <taxon>Dinophyceae</taxon>
        <taxon>Suessiales</taxon>
        <taxon>Symbiodiniaceae</taxon>
        <taxon>Symbiodinium</taxon>
    </lineage>
</organism>
<name>A0A812L7H7_9DINO</name>
<feature type="compositionally biased region" description="Acidic residues" evidence="6">
    <location>
        <begin position="549"/>
        <end position="561"/>
    </location>
</feature>
<dbReference type="GO" id="GO:0070740">
    <property type="term" value="F:tubulin-glutamic acid ligase activity"/>
    <property type="evidence" value="ECO:0007669"/>
    <property type="project" value="TreeGrafter"/>
</dbReference>
<evidence type="ECO:0000256" key="5">
    <source>
        <dbReference type="ARBA" id="ARBA00049274"/>
    </source>
</evidence>
<proteinExistence type="predicted"/>
<keyword evidence="7" id="KW-1133">Transmembrane helix</keyword>
<comment type="caution">
    <text evidence="8">The sequence shown here is derived from an EMBL/GenBank/DDBJ whole genome shotgun (WGS) entry which is preliminary data.</text>
</comment>
<feature type="transmembrane region" description="Helical" evidence="7">
    <location>
        <begin position="256"/>
        <end position="279"/>
    </location>
</feature>
<dbReference type="Proteomes" id="UP000604046">
    <property type="component" value="Unassembled WGS sequence"/>
</dbReference>
<dbReference type="Gene3D" id="3.30.470.20">
    <property type="entry name" value="ATP-grasp fold, B domain"/>
    <property type="match status" value="1"/>
</dbReference>
<evidence type="ECO:0000256" key="6">
    <source>
        <dbReference type="SAM" id="MobiDB-lite"/>
    </source>
</evidence>
<feature type="transmembrane region" description="Helical" evidence="7">
    <location>
        <begin position="291"/>
        <end position="310"/>
    </location>
</feature>
<dbReference type="GO" id="GO:0036064">
    <property type="term" value="C:ciliary basal body"/>
    <property type="evidence" value="ECO:0007669"/>
    <property type="project" value="TreeGrafter"/>
</dbReference>
<evidence type="ECO:0000313" key="9">
    <source>
        <dbReference type="Proteomes" id="UP000604046"/>
    </source>
</evidence>
<feature type="region of interest" description="Disordered" evidence="6">
    <location>
        <begin position="549"/>
        <end position="578"/>
    </location>
</feature>
<reference evidence="8" key="1">
    <citation type="submission" date="2021-02" db="EMBL/GenBank/DDBJ databases">
        <authorList>
            <person name="Dougan E. K."/>
            <person name="Rhodes N."/>
            <person name="Thang M."/>
            <person name="Chan C."/>
        </authorList>
    </citation>
    <scope>NUCLEOTIDE SEQUENCE</scope>
</reference>
<protein>
    <recommendedName>
        <fullName evidence="4">Tubulin--tyrosine ligase-like protein 5</fullName>
    </recommendedName>
</protein>
<feature type="transmembrane region" description="Helical" evidence="7">
    <location>
        <begin position="157"/>
        <end position="180"/>
    </location>
</feature>
<dbReference type="PANTHER" id="PTHR12241:SF145">
    <property type="entry name" value="TUBULIN POLYGLUTAMYLASE TTLL5"/>
    <property type="match status" value="1"/>
</dbReference>
<evidence type="ECO:0000256" key="2">
    <source>
        <dbReference type="ARBA" id="ARBA00022741"/>
    </source>
</evidence>
<dbReference type="GO" id="GO:0015631">
    <property type="term" value="F:tubulin binding"/>
    <property type="evidence" value="ECO:0007669"/>
    <property type="project" value="TreeGrafter"/>
</dbReference>
<evidence type="ECO:0000256" key="3">
    <source>
        <dbReference type="ARBA" id="ARBA00022840"/>
    </source>
</evidence>
<dbReference type="SUPFAM" id="SSF56059">
    <property type="entry name" value="Glutathione synthetase ATP-binding domain-like"/>
    <property type="match status" value="1"/>
</dbReference>
<dbReference type="Pfam" id="PF03133">
    <property type="entry name" value="TTL"/>
    <property type="match status" value="1"/>
</dbReference>
<sequence>MKEHELFRAMSADALEACMDVPCEFPVVSHDRASGAEAASVECSVIGSARGEEDQDPLMEACIQLMSQMQATRPELLRGIRVFRVVQSAPRHYMRGRLNHLYAFSEATHELDEFWSHSWQAGMWSKYASILFLNNGLAAFVVGTLCAILPFCLRASGLLSFGNLCVPCGTLGYYLTLLLWPQRKVVFLDAACIHQADEALKAEGLLNMGAILKRSKSLVVLWDQTYVSRLWCMFEMAAFLKSRQPVENERQHSLEICPVFVCPALLIGNLGASVTVMVFKSSLVPPVPWGLALIGCLAFPSMTLLAYVILMHSRSIDAMQAQVRTFAIEASSSTCCEKGHTDPRGLPLLCDRNIILRCITTWFGSTENFESTVRTTLLTVLVHQLSNCVFSYWRIVLATCPIAWFFMDWCAEWPYDAPKFLCKAGAYWLFLLPSSSLIMLRLTYMTRRLCEGFLALLVLSMCLVLCWVPVFGSFMVLSERILPALLGDELSPLLLSFVMGILNLFLWRCLPVVRSSHVPSTGGMESADDAATFDGTDDADLTDMLNDSEAETDEAVDETPEAEPATGSEKPSADGRSASKWSLKDLKEHFDVEGIDYDAMMAQIKDTIIKTLIAAETPIVSAWHNGANYRGANRAWRPVGPNQTCFELFGFDILVDETLRPWLLEVNTCPSLSSSSPLDKRLKTQLVADMLTLVGLSPGREECVGCRSTSRPGTGEQRARFLRSHTADGLASDAIRLRDLGEAEWSTIMDAHDEYLRRGSFDRIYPCEAAEEYQELFRTPRYANCILAKWLHEGGERCFLPGCEDLRPKWLAGQLFTAAC</sequence>
<dbReference type="GO" id="GO:0005524">
    <property type="term" value="F:ATP binding"/>
    <property type="evidence" value="ECO:0007669"/>
    <property type="project" value="UniProtKB-KW"/>
</dbReference>
<accession>A0A812L7H7</accession>
<keyword evidence="3" id="KW-0067">ATP-binding</keyword>
<evidence type="ECO:0000256" key="4">
    <source>
        <dbReference type="ARBA" id="ARBA00041448"/>
    </source>
</evidence>
<keyword evidence="7" id="KW-0812">Transmembrane</keyword>
<dbReference type="PANTHER" id="PTHR12241">
    <property type="entry name" value="TUBULIN POLYGLUTAMYLASE"/>
    <property type="match status" value="1"/>
</dbReference>
<dbReference type="AlphaFoldDB" id="A0A812L7H7"/>
<dbReference type="GO" id="GO:0000226">
    <property type="term" value="P:microtubule cytoskeleton organization"/>
    <property type="evidence" value="ECO:0007669"/>
    <property type="project" value="TreeGrafter"/>
</dbReference>
<feature type="transmembrane region" description="Helical" evidence="7">
    <location>
        <begin position="389"/>
        <end position="407"/>
    </location>
</feature>
<feature type="transmembrane region" description="Helical" evidence="7">
    <location>
        <begin position="130"/>
        <end position="151"/>
    </location>
</feature>
<gene>
    <name evidence="8" type="primary">Ttll4</name>
    <name evidence="8" type="ORF">SNAT2548_LOCUS10626</name>
</gene>